<evidence type="ECO:0000259" key="1">
    <source>
        <dbReference type="Pfam" id="PF01656"/>
    </source>
</evidence>
<dbReference type="PIRSF" id="PIRSF009320">
    <property type="entry name" value="Nuc_binding_HP_1000"/>
    <property type="match status" value="1"/>
</dbReference>
<dbReference type="HOGENOM" id="CLU_037612_5_3_3"/>
<dbReference type="OrthoDB" id="69313at2"/>
<dbReference type="RefSeq" id="WP_015159269.1">
    <property type="nucleotide sequence ID" value="NC_019697.1"/>
</dbReference>
<evidence type="ECO:0000313" key="2">
    <source>
        <dbReference type="EMBL" id="AFY93105.1"/>
    </source>
</evidence>
<dbReference type="InterPro" id="IPR050678">
    <property type="entry name" value="DNA_Partitioning_ATPase"/>
</dbReference>
<dbReference type="InterPro" id="IPR002586">
    <property type="entry name" value="CobQ/CobB/MinD/ParA_Nub-bd_dom"/>
</dbReference>
<dbReference type="AlphaFoldDB" id="K9UE45"/>
<gene>
    <name evidence="2" type="ORF">Cha6605_2001</name>
</gene>
<reference evidence="2 3" key="1">
    <citation type="submission" date="2012-05" db="EMBL/GenBank/DDBJ databases">
        <title>Finished chromosome of genome of Chamaesiphon sp. PCC 6605.</title>
        <authorList>
            <consortium name="US DOE Joint Genome Institute"/>
            <person name="Gugger M."/>
            <person name="Coursin T."/>
            <person name="Rippka R."/>
            <person name="Tandeau De Marsac N."/>
            <person name="Huntemann M."/>
            <person name="Wei C.-L."/>
            <person name="Han J."/>
            <person name="Detter J.C."/>
            <person name="Han C."/>
            <person name="Tapia R."/>
            <person name="Chen A."/>
            <person name="Kyrpides N."/>
            <person name="Mavromatis K."/>
            <person name="Markowitz V."/>
            <person name="Szeto E."/>
            <person name="Ivanova N."/>
            <person name="Pagani I."/>
            <person name="Pati A."/>
            <person name="Goodwin L."/>
            <person name="Nordberg H.P."/>
            <person name="Cantor M.N."/>
            <person name="Hua S.X."/>
            <person name="Woyke T."/>
            <person name="Kerfeld C.A."/>
        </authorList>
    </citation>
    <scope>NUCLEOTIDE SEQUENCE [LARGE SCALE GENOMIC DNA]</scope>
    <source>
        <strain evidence="3">ATCC 27169 / PCC 6605</strain>
    </source>
</reference>
<dbReference type="PATRIC" id="fig|1173020.3.peg.2268"/>
<dbReference type="PANTHER" id="PTHR13696">
    <property type="entry name" value="P-LOOP CONTAINING NUCLEOSIDE TRIPHOSPHATE HYDROLASE"/>
    <property type="match status" value="1"/>
</dbReference>
<keyword evidence="3" id="KW-1185">Reference proteome</keyword>
<dbReference type="STRING" id="1173020.Cha6605_2001"/>
<dbReference type="Gene3D" id="3.40.50.300">
    <property type="entry name" value="P-loop containing nucleotide triphosphate hydrolases"/>
    <property type="match status" value="1"/>
</dbReference>
<organism evidence="2 3">
    <name type="scientific">Chamaesiphon minutus (strain ATCC 27169 / PCC 6605)</name>
    <dbReference type="NCBI Taxonomy" id="1173020"/>
    <lineage>
        <taxon>Bacteria</taxon>
        <taxon>Bacillati</taxon>
        <taxon>Cyanobacteriota</taxon>
        <taxon>Cyanophyceae</taxon>
        <taxon>Gomontiellales</taxon>
        <taxon>Chamaesiphonaceae</taxon>
        <taxon>Chamaesiphon</taxon>
    </lineage>
</organism>
<protein>
    <submittedName>
        <fullName evidence="2">ATPase involved in chromosome partitioning</fullName>
    </submittedName>
</protein>
<dbReference type="eggNOG" id="COG1192">
    <property type="taxonomic scope" value="Bacteria"/>
</dbReference>
<dbReference type="Pfam" id="PF01656">
    <property type="entry name" value="CbiA"/>
    <property type="match status" value="1"/>
</dbReference>
<feature type="domain" description="CobQ/CobB/MinD/ParA nucleotide binding" evidence="1">
    <location>
        <begin position="4"/>
        <end position="181"/>
    </location>
</feature>
<name>K9UE45_CHAP6</name>
<proteinExistence type="predicted"/>
<dbReference type="Proteomes" id="UP000010366">
    <property type="component" value="Chromosome"/>
</dbReference>
<evidence type="ECO:0000313" key="3">
    <source>
        <dbReference type="Proteomes" id="UP000010366"/>
    </source>
</evidence>
<dbReference type="PANTHER" id="PTHR13696:SF96">
    <property type="entry name" value="COBQ_COBB_MIND_PARA NUCLEOTIDE BINDING DOMAIN-CONTAINING PROTEIN"/>
    <property type="match status" value="1"/>
</dbReference>
<dbReference type="KEGG" id="cmp:Cha6605_2001"/>
<dbReference type="InterPro" id="IPR027417">
    <property type="entry name" value="P-loop_NTPase"/>
</dbReference>
<dbReference type="SUPFAM" id="SSF52540">
    <property type="entry name" value="P-loop containing nucleoside triphosphate hydrolases"/>
    <property type="match status" value="1"/>
</dbReference>
<sequence>MPVIGICNQKGGSGKSSTAVHLARWLQSQSDSILVVDSDGQRTSSLWLNALSSPIPYEIIPEPDRLLERLPDLAGRYQWTIVDAPGTLAEASRAIVLWSDFVLIPCQPTGVDLASTSDTIRLIGQARAIRKGEPRAAIFLNRAIKGTRLKQEAFSVLKAIPNIDVLSEVIHQRQIIADAFGQSATVFDLAGDAAQDAQKEYGRLFNSMVGLLG</sequence>
<accession>K9UE45</accession>
<dbReference type="EMBL" id="CP003600">
    <property type="protein sequence ID" value="AFY93105.1"/>
    <property type="molecule type" value="Genomic_DNA"/>
</dbReference>
<dbReference type="CDD" id="cd02042">
    <property type="entry name" value="ParAB_family"/>
    <property type="match status" value="1"/>
</dbReference>